<dbReference type="CDD" id="cd14014">
    <property type="entry name" value="STKc_PknB_like"/>
    <property type="match status" value="1"/>
</dbReference>
<dbReference type="PROSITE" id="PS00108">
    <property type="entry name" value="PROTEIN_KINASE_ST"/>
    <property type="match status" value="1"/>
</dbReference>
<evidence type="ECO:0000256" key="3">
    <source>
        <dbReference type="ARBA" id="ARBA00022475"/>
    </source>
</evidence>
<reference evidence="15 16" key="1">
    <citation type="journal article" date="2015" name="Genome Biol. Evol.">
        <title>Characterization of Three Mycobacterium spp. with Potential Use in Bioremediation by Genome Sequencing and Comparative Genomics.</title>
        <authorList>
            <person name="Das S."/>
            <person name="Pettersson B.M."/>
            <person name="Behra P.R."/>
            <person name="Ramesh M."/>
            <person name="Dasgupta S."/>
            <person name="Bhattacharya A."/>
            <person name="Kirsebom L.A."/>
        </authorList>
    </citation>
    <scope>NUCLEOTIDE SEQUENCE [LARGE SCALE GENOMIC DNA]</scope>
    <source>
        <strain evidence="15 16">DSM 44075</strain>
    </source>
</reference>
<accession>A0A0J6W8M7</accession>
<comment type="caution">
    <text evidence="15">The sequence shown here is derived from an EMBL/GenBank/DDBJ whole genome shotgun (WGS) entry which is preliminary data.</text>
</comment>
<evidence type="ECO:0000259" key="14">
    <source>
        <dbReference type="PROSITE" id="PS50125"/>
    </source>
</evidence>
<evidence type="ECO:0000259" key="13">
    <source>
        <dbReference type="PROSITE" id="PS50011"/>
    </source>
</evidence>
<evidence type="ECO:0000256" key="1">
    <source>
        <dbReference type="ARBA" id="ARBA00004162"/>
    </source>
</evidence>
<proteinExistence type="predicted"/>
<evidence type="ECO:0000313" key="15">
    <source>
        <dbReference type="EMBL" id="KMO79550.1"/>
    </source>
</evidence>
<dbReference type="InterPro" id="IPR000719">
    <property type="entry name" value="Prot_kinase_dom"/>
</dbReference>
<dbReference type="SMART" id="SM00220">
    <property type="entry name" value="S_TKc"/>
    <property type="match status" value="1"/>
</dbReference>
<dbReference type="FunFam" id="1.10.510.10:FF:000021">
    <property type="entry name" value="Serine/threonine protein kinase"/>
    <property type="match status" value="1"/>
</dbReference>
<dbReference type="PROSITE" id="PS50011">
    <property type="entry name" value="PROTEIN_KINASE_DOM"/>
    <property type="match status" value="1"/>
</dbReference>
<keyword evidence="5 15" id="KW-0808">Transferase</keyword>
<dbReference type="GO" id="GO:0005886">
    <property type="term" value="C:plasma membrane"/>
    <property type="evidence" value="ECO:0007669"/>
    <property type="project" value="UniProtKB-SubCell"/>
</dbReference>
<dbReference type="SMART" id="SM00044">
    <property type="entry name" value="CYCc"/>
    <property type="match status" value="1"/>
</dbReference>
<dbReference type="EC" id="2.7.11.1" evidence="2"/>
<dbReference type="Pfam" id="PF00211">
    <property type="entry name" value="Guanylate_cyc"/>
    <property type="match status" value="1"/>
</dbReference>
<dbReference type="PROSITE" id="PS50125">
    <property type="entry name" value="GUANYLATE_CYCLASE_2"/>
    <property type="match status" value="1"/>
</dbReference>
<dbReference type="Gene3D" id="3.30.70.1230">
    <property type="entry name" value="Nucleotide cyclase"/>
    <property type="match status" value="1"/>
</dbReference>
<dbReference type="GO" id="GO:0005737">
    <property type="term" value="C:cytoplasm"/>
    <property type="evidence" value="ECO:0007669"/>
    <property type="project" value="TreeGrafter"/>
</dbReference>
<evidence type="ECO:0000256" key="4">
    <source>
        <dbReference type="ARBA" id="ARBA00022527"/>
    </source>
</evidence>
<gene>
    <name evidence="15" type="primary">pknH_2</name>
    <name evidence="15" type="ORF">MOBUDSM44075_01352</name>
</gene>
<dbReference type="GO" id="GO:0005524">
    <property type="term" value="F:ATP binding"/>
    <property type="evidence" value="ECO:0007669"/>
    <property type="project" value="UniProtKB-UniRule"/>
</dbReference>
<comment type="subcellular location">
    <subcellularLocation>
        <location evidence="1">Cell membrane</location>
        <topology evidence="1">Single-pass membrane protein</topology>
    </subcellularLocation>
</comment>
<keyword evidence="9 12" id="KW-0067">ATP-binding</keyword>
<dbReference type="EMBL" id="JYNU01000007">
    <property type="protein sequence ID" value="KMO79550.1"/>
    <property type="molecule type" value="Genomic_DNA"/>
</dbReference>
<dbReference type="PANTHER" id="PTHR16305:SF28">
    <property type="entry name" value="GUANYLATE CYCLASE DOMAIN-CONTAINING PROTEIN"/>
    <property type="match status" value="1"/>
</dbReference>
<dbReference type="GO" id="GO:0009190">
    <property type="term" value="P:cyclic nucleotide biosynthetic process"/>
    <property type="evidence" value="ECO:0007669"/>
    <property type="project" value="InterPro"/>
</dbReference>
<keyword evidence="8 15" id="KW-0418">Kinase</keyword>
<keyword evidence="7 12" id="KW-0547">Nucleotide-binding</keyword>
<dbReference type="SUPFAM" id="SSF52540">
    <property type="entry name" value="P-loop containing nucleoside triphosphate hydrolases"/>
    <property type="match status" value="1"/>
</dbReference>
<feature type="domain" description="Guanylate cyclase" evidence="14">
    <location>
        <begin position="379"/>
        <end position="505"/>
    </location>
</feature>
<feature type="binding site" evidence="12">
    <location>
        <position position="38"/>
    </location>
    <ligand>
        <name>ATP</name>
        <dbReference type="ChEBI" id="CHEBI:30616"/>
    </ligand>
</feature>
<keyword evidence="11" id="KW-0472">Membrane</keyword>
<dbReference type="GO" id="GO:0004016">
    <property type="term" value="F:adenylate cyclase activity"/>
    <property type="evidence" value="ECO:0007669"/>
    <property type="project" value="UniProtKB-ARBA"/>
</dbReference>
<protein>
    <recommendedName>
        <fullName evidence="2">non-specific serine/threonine protein kinase</fullName>
        <ecNumber evidence="2">2.7.11.1</ecNumber>
    </recommendedName>
</protein>
<keyword evidence="4" id="KW-0723">Serine/threonine-protein kinase</keyword>
<dbReference type="PATRIC" id="fig|1807.14.peg.1363"/>
<feature type="domain" description="Protein kinase" evidence="13">
    <location>
        <begin position="9"/>
        <end position="268"/>
    </location>
</feature>
<dbReference type="SUPFAM" id="SSF56112">
    <property type="entry name" value="Protein kinase-like (PK-like)"/>
    <property type="match status" value="1"/>
</dbReference>
<evidence type="ECO:0000256" key="6">
    <source>
        <dbReference type="ARBA" id="ARBA00022692"/>
    </source>
</evidence>
<keyword evidence="6" id="KW-0812">Transmembrane</keyword>
<dbReference type="Gene3D" id="1.25.40.10">
    <property type="entry name" value="Tetratricopeptide repeat domain"/>
    <property type="match status" value="1"/>
</dbReference>
<dbReference type="InterPro" id="IPR011009">
    <property type="entry name" value="Kinase-like_dom_sf"/>
</dbReference>
<dbReference type="Proteomes" id="UP000036313">
    <property type="component" value="Unassembled WGS sequence"/>
</dbReference>
<evidence type="ECO:0000256" key="9">
    <source>
        <dbReference type="ARBA" id="ARBA00022840"/>
    </source>
</evidence>
<evidence type="ECO:0000256" key="7">
    <source>
        <dbReference type="ARBA" id="ARBA00022741"/>
    </source>
</evidence>
<evidence type="ECO:0000256" key="2">
    <source>
        <dbReference type="ARBA" id="ARBA00012513"/>
    </source>
</evidence>
<dbReference type="PANTHER" id="PTHR16305">
    <property type="entry name" value="TESTICULAR SOLUBLE ADENYLYL CYCLASE"/>
    <property type="match status" value="1"/>
</dbReference>
<dbReference type="GO" id="GO:0035556">
    <property type="term" value="P:intracellular signal transduction"/>
    <property type="evidence" value="ECO:0007669"/>
    <property type="project" value="InterPro"/>
</dbReference>
<dbReference type="Pfam" id="PF13191">
    <property type="entry name" value="AAA_16"/>
    <property type="match status" value="1"/>
</dbReference>
<evidence type="ECO:0000256" key="8">
    <source>
        <dbReference type="ARBA" id="ARBA00022777"/>
    </source>
</evidence>
<evidence type="ECO:0000256" key="12">
    <source>
        <dbReference type="PROSITE-ProRule" id="PRU10141"/>
    </source>
</evidence>
<evidence type="ECO:0000256" key="5">
    <source>
        <dbReference type="ARBA" id="ARBA00022679"/>
    </source>
</evidence>
<evidence type="ECO:0000256" key="11">
    <source>
        <dbReference type="ARBA" id="ARBA00023136"/>
    </source>
</evidence>
<dbReference type="GO" id="GO:0080090">
    <property type="term" value="P:regulation of primary metabolic process"/>
    <property type="evidence" value="ECO:0007669"/>
    <property type="project" value="UniProtKB-ARBA"/>
</dbReference>
<sequence length="1381" mass="149756">MEGTPFGRYRLLDLLGRGGMGEVWRAHDTVTDRVVALKLLPAQWAEDELYLQRFRREAHAAARLTEPHVVPIHNYGDVDGRLYVDMRLIDGSDLQSLLAGGALIPSRAVVIVEQVAMALDAAHQAGLVHRDVKPSNILIARYDFAYLIDFGVARAISDTGLTNSAHIVGTLLYMAPERFRNGVGDVRSDVYSLACVLAQCLTATTPFPGQSVEEQMMAHLTAPPPMPSAINPHIPAAFDAVIAKGMAKNPDDRYQSALELAEAASRALDLSVSGQARVSVTSSRGGADGDLVATLLGSEVGEVSKARALDETSEGDLDLSRTGDSIDDLLDRAVAAINSGDRARASALADQVLAVDHRNAEAEDLLRAPTDRGEIRRLTMISADLVDATDLALRVEPETHRLLISRFRDVVRQVAERYEGHVATANVDGLLVVFGYPNAHEDDVHRAVQAGLDIAHDVARLSEQARRRFGAGVDVRIGVHRGPVYLDSDQDDVYGLAVSLAAQVSALAPTGGVAVSHSVEPLVRNAFDLERLPSATMPGSAEGINPFRVLGERAYTTTAPMGPLVGRDRESTRLEKSWRRAQAGTLTVPAVVFRGEAGIGKSRLAATATQLVQHDGGTVLELVGSPVHTDVGLHPARLLLERRCGITRMTEPVRRLQLLEAELRTLGLDPDTEIPLLAPVLGLDAALGYAPPQAEGRKLAELIAAAMENYLFSAFGGRPGLLLVEDAHWFDRSTLDLLGSVLTSTGGRLLVVITGREGNWLGEQWPAKVFDLSPLSDEQTDELVLALDPRIAPEQCAAVRARCGGVPFYIEQVVNGLDSDSGATHSTVPDSLYEPLFARLLAVPDVVPVVEAAAVIGRHVDRGLLIAVSALSEDAVDDVIDELEDAKVFEPHGPDVWKFRHELLREVAAELAPPSVRRALHGRTADVLVAGAAGEPDWRLVAAHYEHAERHADAAGAYREASATARRRGALEEARAYLTKSLAQLELCPPGRDRDRLEIEPRLERGFLTSTAEGYQSPSVAEDLERSLQIVGSDLHDDQVIGTLLAVSSYYINKSDLRRAHQLADALQETPDERRRVWNPAIACVQGMVNFLRGEFERAREYFEEASAGFDAEGQNSMQELWFIPWDVVALAYEHLSIYHALRGEQAAAEAAMVKAVNRGDELAFPWGPYNQAYAHHIEIWLRRESGDLARAQQVVADMVERAERYGIDFWHALGSTLGQATVAAEVSLHASESAEGLSAQIDALTGFTDFWRALGLYAYQTQYDCVIGRLLIAAGRLDEARDRIDGALVIAEDTQMHFFDAELLRARASTHTDPDTRAADLGAAMALARHQGAPLYELRAALDDVDLRGEPAHPQLADALARLPADCALPDAVRARAVLG</sequence>
<dbReference type="InterPro" id="IPR029787">
    <property type="entry name" value="Nucleotide_cyclase"/>
</dbReference>
<keyword evidence="3" id="KW-1003">Cell membrane</keyword>
<dbReference type="InterPro" id="IPR027417">
    <property type="entry name" value="P-loop_NTPase"/>
</dbReference>
<keyword evidence="10" id="KW-1133">Transmembrane helix</keyword>
<organism evidence="15 16">
    <name type="scientific">Mycolicibacterium obuense</name>
    <dbReference type="NCBI Taxonomy" id="1807"/>
    <lineage>
        <taxon>Bacteria</taxon>
        <taxon>Bacillati</taxon>
        <taxon>Actinomycetota</taxon>
        <taxon>Actinomycetes</taxon>
        <taxon>Mycobacteriales</taxon>
        <taxon>Mycobacteriaceae</taxon>
        <taxon>Mycolicibacterium</taxon>
    </lineage>
</organism>
<name>A0A0J6W8M7_9MYCO</name>
<dbReference type="SUPFAM" id="SSF55073">
    <property type="entry name" value="Nucleotide cyclase"/>
    <property type="match status" value="1"/>
</dbReference>
<dbReference type="InterPro" id="IPR008271">
    <property type="entry name" value="Ser/Thr_kinase_AS"/>
</dbReference>
<dbReference type="Gene3D" id="3.30.200.20">
    <property type="entry name" value="Phosphorylase Kinase, domain 1"/>
    <property type="match status" value="1"/>
</dbReference>
<dbReference type="Pfam" id="PF00069">
    <property type="entry name" value="Pkinase"/>
    <property type="match status" value="1"/>
</dbReference>
<dbReference type="CDD" id="cd07302">
    <property type="entry name" value="CHD"/>
    <property type="match status" value="1"/>
</dbReference>
<dbReference type="PROSITE" id="PS00107">
    <property type="entry name" value="PROTEIN_KINASE_ATP"/>
    <property type="match status" value="1"/>
</dbReference>
<evidence type="ECO:0000313" key="16">
    <source>
        <dbReference type="Proteomes" id="UP000036313"/>
    </source>
</evidence>
<dbReference type="InterPro" id="IPR017441">
    <property type="entry name" value="Protein_kinase_ATP_BS"/>
</dbReference>
<evidence type="ECO:0000256" key="10">
    <source>
        <dbReference type="ARBA" id="ARBA00022989"/>
    </source>
</evidence>
<dbReference type="InterPro" id="IPR011990">
    <property type="entry name" value="TPR-like_helical_dom_sf"/>
</dbReference>
<dbReference type="Gene3D" id="1.10.510.10">
    <property type="entry name" value="Transferase(Phosphotransferase) domain 1"/>
    <property type="match status" value="1"/>
</dbReference>
<dbReference type="InterPro" id="IPR001054">
    <property type="entry name" value="A/G_cyclase"/>
</dbReference>
<dbReference type="GO" id="GO:0004674">
    <property type="term" value="F:protein serine/threonine kinase activity"/>
    <property type="evidence" value="ECO:0007669"/>
    <property type="project" value="UniProtKB-KW"/>
</dbReference>
<dbReference type="InterPro" id="IPR041664">
    <property type="entry name" value="AAA_16"/>
</dbReference>